<evidence type="ECO:0000313" key="5">
    <source>
        <dbReference type="EMBL" id="WMD17928.1"/>
    </source>
</evidence>
<dbReference type="GO" id="GO:0043565">
    <property type="term" value="F:sequence-specific DNA binding"/>
    <property type="evidence" value="ECO:0007669"/>
    <property type="project" value="InterPro"/>
</dbReference>
<keyword evidence="1" id="KW-0805">Transcription regulation</keyword>
<organism evidence="5 6">
    <name type="scientific">Anaerostipes hadrus</name>
    <dbReference type="NCBI Taxonomy" id="649756"/>
    <lineage>
        <taxon>Bacteria</taxon>
        <taxon>Bacillati</taxon>
        <taxon>Bacillota</taxon>
        <taxon>Clostridia</taxon>
        <taxon>Lachnospirales</taxon>
        <taxon>Lachnospiraceae</taxon>
        <taxon>Anaerostipes</taxon>
    </lineage>
</organism>
<sequence length="66" mass="7715">MTHAMEYLMYTDIPVIKIAMNNGFASVAAFNKVFKETYQETPSAYRKKKKETVDNQESMLENYILQ</sequence>
<dbReference type="GO" id="GO:0003700">
    <property type="term" value="F:DNA-binding transcription factor activity"/>
    <property type="evidence" value="ECO:0007669"/>
    <property type="project" value="InterPro"/>
</dbReference>
<dbReference type="InterPro" id="IPR018060">
    <property type="entry name" value="HTH_AraC"/>
</dbReference>
<proteinExistence type="predicted"/>
<keyword evidence="3" id="KW-0804">Transcription</keyword>
<gene>
    <name evidence="5" type="ORF">RBI15_06575</name>
</gene>
<protein>
    <submittedName>
        <fullName evidence="5">Helix-turn-helix transcriptional regulator</fullName>
    </submittedName>
</protein>
<dbReference type="PANTHER" id="PTHR43280:SF2">
    <property type="entry name" value="HTH-TYPE TRANSCRIPTIONAL REGULATOR EXSA"/>
    <property type="match status" value="1"/>
</dbReference>
<dbReference type="GeneID" id="92741051"/>
<dbReference type="Proteomes" id="UP001243496">
    <property type="component" value="Chromosome"/>
</dbReference>
<dbReference type="PANTHER" id="PTHR43280">
    <property type="entry name" value="ARAC-FAMILY TRANSCRIPTIONAL REGULATOR"/>
    <property type="match status" value="1"/>
</dbReference>
<dbReference type="PRINTS" id="PR00032">
    <property type="entry name" value="HTHARAC"/>
</dbReference>
<dbReference type="Pfam" id="PF12833">
    <property type="entry name" value="HTH_18"/>
    <property type="match status" value="1"/>
</dbReference>
<evidence type="ECO:0000313" key="6">
    <source>
        <dbReference type="Proteomes" id="UP001243496"/>
    </source>
</evidence>
<dbReference type="InterPro" id="IPR009057">
    <property type="entry name" value="Homeodomain-like_sf"/>
</dbReference>
<reference evidence="5" key="1">
    <citation type="submission" date="2023-08" db="EMBL/GenBank/DDBJ databases">
        <title>Complete Genome Sequences of butyrate producing Anaerostipes hadrus strains BA1 and GIF7 isolated from the terminal ileum of a healthy lean male.</title>
        <authorList>
            <person name="Low A."/>
            <person name="Sheludchenko M."/>
            <person name="Cheng H.E."/>
            <person name="Koh X.Q."/>
            <person name="Lee J."/>
        </authorList>
    </citation>
    <scope>NUCLEOTIDE SEQUENCE</scope>
    <source>
        <strain evidence="5">BA1</strain>
    </source>
</reference>
<evidence type="ECO:0000259" key="4">
    <source>
        <dbReference type="PROSITE" id="PS01124"/>
    </source>
</evidence>
<dbReference type="InterPro" id="IPR020449">
    <property type="entry name" value="Tscrpt_reg_AraC-type_HTH"/>
</dbReference>
<evidence type="ECO:0000256" key="3">
    <source>
        <dbReference type="ARBA" id="ARBA00023163"/>
    </source>
</evidence>
<evidence type="ECO:0000256" key="1">
    <source>
        <dbReference type="ARBA" id="ARBA00023015"/>
    </source>
</evidence>
<dbReference type="Gene3D" id="1.10.10.60">
    <property type="entry name" value="Homeodomain-like"/>
    <property type="match status" value="1"/>
</dbReference>
<accession>A0AAQ3PYP2</accession>
<name>A0AAQ3PYP2_ANAHA</name>
<evidence type="ECO:0000256" key="2">
    <source>
        <dbReference type="ARBA" id="ARBA00023125"/>
    </source>
</evidence>
<dbReference type="SUPFAM" id="SSF46689">
    <property type="entry name" value="Homeodomain-like"/>
    <property type="match status" value="1"/>
</dbReference>
<dbReference type="PROSITE" id="PS01124">
    <property type="entry name" value="HTH_ARAC_FAMILY_2"/>
    <property type="match status" value="1"/>
</dbReference>
<dbReference type="RefSeq" id="WP_287499044.1">
    <property type="nucleotide sequence ID" value="NZ_CACRSX010000059.1"/>
</dbReference>
<keyword evidence="2" id="KW-0238">DNA-binding</keyword>
<dbReference type="EMBL" id="CP132968">
    <property type="protein sequence ID" value="WMD17928.1"/>
    <property type="molecule type" value="Genomic_DNA"/>
</dbReference>
<dbReference type="AlphaFoldDB" id="A0AAQ3PYP2"/>
<feature type="domain" description="HTH araC/xylS-type" evidence="4">
    <location>
        <begin position="1"/>
        <end position="48"/>
    </location>
</feature>